<gene>
    <name evidence="3" type="ORF">SK128_026497</name>
</gene>
<dbReference type="EMBL" id="JAXCGZ010023027">
    <property type="protein sequence ID" value="KAK7018698.1"/>
    <property type="molecule type" value="Genomic_DNA"/>
</dbReference>
<dbReference type="SUPFAM" id="SSF103481">
    <property type="entry name" value="Multidrug resistance efflux transporter EmrE"/>
    <property type="match status" value="1"/>
</dbReference>
<dbReference type="InterPro" id="IPR000620">
    <property type="entry name" value="EamA_dom"/>
</dbReference>
<dbReference type="InterPro" id="IPR037185">
    <property type="entry name" value="EmrE-like"/>
</dbReference>
<dbReference type="Proteomes" id="UP001381693">
    <property type="component" value="Unassembled WGS sequence"/>
</dbReference>
<keyword evidence="4" id="KW-1185">Reference proteome</keyword>
<dbReference type="PANTHER" id="PTHR13146">
    <property type="match status" value="1"/>
</dbReference>
<feature type="transmembrane region" description="Helical" evidence="1">
    <location>
        <begin position="29"/>
        <end position="47"/>
    </location>
</feature>
<keyword evidence="1" id="KW-0812">Transmembrane</keyword>
<evidence type="ECO:0000256" key="1">
    <source>
        <dbReference type="SAM" id="Phobius"/>
    </source>
</evidence>
<dbReference type="PANTHER" id="PTHR13146:SF0">
    <property type="entry name" value="SOLUTE CARRIER FAMILY 35 MEMBER F6"/>
    <property type="match status" value="1"/>
</dbReference>
<reference evidence="3 4" key="1">
    <citation type="submission" date="2023-11" db="EMBL/GenBank/DDBJ databases">
        <title>Halocaridina rubra genome assembly.</title>
        <authorList>
            <person name="Smith C."/>
        </authorList>
    </citation>
    <scope>NUCLEOTIDE SEQUENCE [LARGE SCALE GENOMIC DNA]</scope>
    <source>
        <strain evidence="3">EP-1</strain>
        <tissue evidence="3">Whole</tissue>
    </source>
</reference>
<accession>A0AAN8WH70</accession>
<proteinExistence type="predicted"/>
<protein>
    <recommendedName>
        <fullName evidence="2">EamA domain-containing protein</fullName>
    </recommendedName>
</protein>
<evidence type="ECO:0000259" key="2">
    <source>
        <dbReference type="Pfam" id="PF00892"/>
    </source>
</evidence>
<dbReference type="Gene3D" id="1.10.3730.20">
    <property type="match status" value="1"/>
</dbReference>
<dbReference type="AlphaFoldDB" id="A0AAN8WH70"/>
<dbReference type="Pfam" id="PF00892">
    <property type="entry name" value="EamA"/>
    <property type="match status" value="1"/>
</dbReference>
<keyword evidence="1" id="KW-0472">Membrane</keyword>
<evidence type="ECO:0000313" key="3">
    <source>
        <dbReference type="EMBL" id="KAK7018698.1"/>
    </source>
</evidence>
<keyword evidence="1" id="KW-1133">Transmembrane helix</keyword>
<comment type="caution">
    <text evidence="3">The sequence shown here is derived from an EMBL/GenBank/DDBJ whole genome shotgun (WGS) entry which is preliminary data.</text>
</comment>
<feature type="transmembrane region" description="Helical" evidence="1">
    <location>
        <begin position="59"/>
        <end position="76"/>
    </location>
</feature>
<feature type="domain" description="EamA" evidence="2">
    <location>
        <begin position="14"/>
        <end position="98"/>
    </location>
</feature>
<feature type="transmembrane region" description="Helical" evidence="1">
    <location>
        <begin position="82"/>
        <end position="104"/>
    </location>
</feature>
<evidence type="ECO:0000313" key="4">
    <source>
        <dbReference type="Proteomes" id="UP001381693"/>
    </source>
</evidence>
<name>A0AAN8WH70_HALRR</name>
<sequence>MTAGDSFLCLGKTVLCIVFRDGTPRFPKIIFYAPAFCDMVATSTMYLGLTLTYASSFQMLRGAVIVFTGLLSVAFLGRKLRYFQWIGIFAVIGGLVIVGVSDFIGTTDTSQYTLNGIITGMLK</sequence>
<organism evidence="3 4">
    <name type="scientific">Halocaridina rubra</name>
    <name type="common">Hawaiian red shrimp</name>
    <dbReference type="NCBI Taxonomy" id="373956"/>
    <lineage>
        <taxon>Eukaryota</taxon>
        <taxon>Metazoa</taxon>
        <taxon>Ecdysozoa</taxon>
        <taxon>Arthropoda</taxon>
        <taxon>Crustacea</taxon>
        <taxon>Multicrustacea</taxon>
        <taxon>Malacostraca</taxon>
        <taxon>Eumalacostraca</taxon>
        <taxon>Eucarida</taxon>
        <taxon>Decapoda</taxon>
        <taxon>Pleocyemata</taxon>
        <taxon>Caridea</taxon>
        <taxon>Atyoidea</taxon>
        <taxon>Atyidae</taxon>
        <taxon>Halocaridina</taxon>
    </lineage>
</organism>
<dbReference type="GO" id="GO:0016020">
    <property type="term" value="C:membrane"/>
    <property type="evidence" value="ECO:0007669"/>
    <property type="project" value="InterPro"/>
</dbReference>